<keyword evidence="1" id="KW-0808">Transferase</keyword>
<dbReference type="InterPro" id="IPR050509">
    <property type="entry name" value="CoA-transferase_III"/>
</dbReference>
<keyword evidence="2" id="KW-1185">Reference proteome</keyword>
<dbReference type="SUPFAM" id="SSF89796">
    <property type="entry name" value="CoA-transferase family III (CaiB/BaiF)"/>
    <property type="match status" value="1"/>
</dbReference>
<dbReference type="OrthoDB" id="7488526at2"/>
<accession>A0A328AR68</accession>
<reference evidence="2" key="1">
    <citation type="submission" date="2018-05" db="EMBL/GenBank/DDBJ databases">
        <authorList>
            <person name="Li X."/>
        </authorList>
    </citation>
    <scope>NUCLEOTIDE SEQUENCE [LARGE SCALE GENOMIC DNA]</scope>
    <source>
        <strain evidence="2">LX32</strain>
    </source>
</reference>
<proteinExistence type="predicted"/>
<dbReference type="Pfam" id="PF02515">
    <property type="entry name" value="CoA_transf_3"/>
    <property type="match status" value="1"/>
</dbReference>
<dbReference type="GO" id="GO:0016740">
    <property type="term" value="F:transferase activity"/>
    <property type="evidence" value="ECO:0007669"/>
    <property type="project" value="UniProtKB-KW"/>
</dbReference>
<evidence type="ECO:0000313" key="2">
    <source>
        <dbReference type="Proteomes" id="UP000249254"/>
    </source>
</evidence>
<dbReference type="InterPro" id="IPR023606">
    <property type="entry name" value="CoA-Trfase_III_dom_1_sf"/>
</dbReference>
<dbReference type="Gene3D" id="3.40.50.10540">
    <property type="entry name" value="Crotonobetainyl-coa:carnitine coa-transferase, domain 1"/>
    <property type="match status" value="1"/>
</dbReference>
<name>A0A328AR68_9CAUL</name>
<dbReference type="PANTHER" id="PTHR48228:SF2">
    <property type="entry name" value="E-CINNAMOYL-COA:R-PHENYLLACTATE COA TRANSFERASE LARGE SUBUNIT"/>
    <property type="match status" value="1"/>
</dbReference>
<protein>
    <submittedName>
        <fullName evidence="1">CoA transferase</fullName>
    </submittedName>
</protein>
<dbReference type="InterPro" id="IPR003673">
    <property type="entry name" value="CoA-Trfase_fam_III"/>
</dbReference>
<dbReference type="Gene3D" id="3.30.1540.10">
    <property type="entry name" value="formyl-coa transferase, domain 3"/>
    <property type="match status" value="1"/>
</dbReference>
<sequence>MLAGVKVVEWSTWVAGPGCAAVMADWGADVIKVESAAGDATRGFWPDTEESPGNPIFSNENRGKRGVVLNTASPAGRAALLAILKDADVFVTNVRPGALKRARLDYESLKDELPRLIYANVTGYGLTGPEADIPAFDLTGFWTRSGVAHATIPPDQEPFTCRPGFGDHVTALATLSGVLAALHERHATGRGRQVETALIRAGVYALGWDYSIHLRYGEAVTAQPRDDRPGALSGYFRTRDERWFCVASRAPRDLPAVLAQLGHADMVENPRYAVPILDLEAVREVRAVLDDAFAGLTLDEVRALMTRADVIWAPMATLDEVVADPQAHEAGCFVETPDGWGGAFAAPAAPVRFPGLDHGPRTPAPRLGQHTREVLREAGFGEAEIEGLFAAGAAQQAV</sequence>
<comment type="caution">
    <text evidence="1">The sequence shown here is derived from an EMBL/GenBank/DDBJ whole genome shotgun (WGS) entry which is preliminary data.</text>
</comment>
<gene>
    <name evidence="1" type="ORF">DJ017_04795</name>
</gene>
<dbReference type="AlphaFoldDB" id="A0A328AR68"/>
<organism evidence="1 2">
    <name type="scientific">Phenylobacterium soli</name>
    <dbReference type="NCBI Taxonomy" id="2170551"/>
    <lineage>
        <taxon>Bacteria</taxon>
        <taxon>Pseudomonadati</taxon>
        <taxon>Pseudomonadota</taxon>
        <taxon>Alphaproteobacteria</taxon>
        <taxon>Caulobacterales</taxon>
        <taxon>Caulobacteraceae</taxon>
        <taxon>Phenylobacterium</taxon>
    </lineage>
</organism>
<evidence type="ECO:0000313" key="1">
    <source>
        <dbReference type="EMBL" id="RAK56226.1"/>
    </source>
</evidence>
<dbReference type="InterPro" id="IPR044855">
    <property type="entry name" value="CoA-Trfase_III_dom3_sf"/>
</dbReference>
<dbReference type="EMBL" id="QFYQ01000001">
    <property type="protein sequence ID" value="RAK56226.1"/>
    <property type="molecule type" value="Genomic_DNA"/>
</dbReference>
<dbReference type="PANTHER" id="PTHR48228">
    <property type="entry name" value="SUCCINYL-COA--D-CITRAMALATE COA-TRANSFERASE"/>
    <property type="match status" value="1"/>
</dbReference>
<dbReference type="Proteomes" id="UP000249254">
    <property type="component" value="Unassembled WGS sequence"/>
</dbReference>